<feature type="region of interest" description="Disordered" evidence="1">
    <location>
        <begin position="642"/>
        <end position="668"/>
    </location>
</feature>
<evidence type="ECO:0000313" key="2">
    <source>
        <dbReference type="EMBL" id="MBS4190268.1"/>
    </source>
</evidence>
<gene>
    <name evidence="2" type="ORF">KHA94_08635</name>
</gene>
<keyword evidence="3" id="KW-1185">Reference proteome</keyword>
<organism evidence="2 3">
    <name type="scientific">Cytobacillus citreus</name>
    <dbReference type="NCBI Taxonomy" id="2833586"/>
    <lineage>
        <taxon>Bacteria</taxon>
        <taxon>Bacillati</taxon>
        <taxon>Bacillota</taxon>
        <taxon>Bacilli</taxon>
        <taxon>Bacillales</taxon>
        <taxon>Bacillaceae</taxon>
        <taxon>Cytobacillus</taxon>
    </lineage>
</organism>
<dbReference type="Proteomes" id="UP000681027">
    <property type="component" value="Unassembled WGS sequence"/>
</dbReference>
<sequence length="668" mass="74788">MQVNNLLLGQQLQIIEGFSAIRAGEVAQALIKERFDHHKATVLIKGQEYTAKFEGNIPSNDRIFVEVVGFDEKGQAILKPISQNMTSDSNQNKLINDLMVKMGLDPASHPELRDAIHYLSNKGYSLDKDDVAALQKFLQKGSGSYEDKFSSIKALAQRNLEITTTNLSAIHNALNGKSAANVLLDYLEGLNFTLEQDIDEQLPFLNKKEQTNQPLNSVKENLVLDTNMDESEFNRTQASSQNVEKFNDLQPEQASISSDVKEESQQDLKTNSPITLSQSEQALINDIVQPLRLDSKNILVTEITKKLSQMAIDFKKVKQDAVKYLDHVHRSLEGNNTNNPHQVKQLLETTINKLDNAILKGNYMLYTDMSTEKDLLSASSQLAKAKDLLTAGNFAGASQIVKEVKTVLNNIQFKPSNTKMMHFVSEQGLLQKEMESPKQLLTELQQAIKPISAQEQSARQVLETVKRLGLTHENQAAHVLMGSSKGEVESNLKMSLMKMIQREDGNPRTVQSIEQALTNLTGQQLLNKSDSTSMQQLFMQLPVLLNDKNENVKVFINSQKKGKGIDWENCSLYFVLETKKLGNLGILVNATNRNLSITLKNDHEQFAEKADPFTEESIQRLNEIGYKVGKIQFKPFEEQVKERSKATTLPSESAPTQSSSEGGYDFKV</sequence>
<proteinExistence type="predicted"/>
<evidence type="ECO:0008006" key="4">
    <source>
        <dbReference type="Google" id="ProtNLM"/>
    </source>
</evidence>
<accession>A0ABS5NS45</accession>
<feature type="compositionally biased region" description="Polar residues" evidence="1">
    <location>
        <begin position="646"/>
        <end position="661"/>
    </location>
</feature>
<evidence type="ECO:0000256" key="1">
    <source>
        <dbReference type="SAM" id="MobiDB-lite"/>
    </source>
</evidence>
<protein>
    <recommendedName>
        <fullName evidence="4">Flagellar hook-length control protein FliK</fullName>
    </recommendedName>
</protein>
<reference evidence="2 3" key="1">
    <citation type="submission" date="2021-05" db="EMBL/GenBank/DDBJ databases">
        <title>Novel Bacillus species.</title>
        <authorList>
            <person name="Liu G."/>
        </authorList>
    </citation>
    <scope>NUCLEOTIDE SEQUENCE [LARGE SCALE GENOMIC DNA]</scope>
    <source>
        <strain evidence="2 3">FJAT-49705</strain>
    </source>
</reference>
<comment type="caution">
    <text evidence="2">The sequence shown here is derived from an EMBL/GenBank/DDBJ whole genome shotgun (WGS) entry which is preliminary data.</text>
</comment>
<dbReference type="RefSeq" id="WP_213101729.1">
    <property type="nucleotide sequence ID" value="NZ_JAGYPM010000002.1"/>
</dbReference>
<dbReference type="EMBL" id="JAGYPM010000002">
    <property type="protein sequence ID" value="MBS4190268.1"/>
    <property type="molecule type" value="Genomic_DNA"/>
</dbReference>
<evidence type="ECO:0000313" key="3">
    <source>
        <dbReference type="Proteomes" id="UP000681027"/>
    </source>
</evidence>
<name>A0ABS5NS45_9BACI</name>